<evidence type="ECO:0000313" key="1">
    <source>
        <dbReference type="EMBL" id="KAI9913126.1"/>
    </source>
</evidence>
<comment type="caution">
    <text evidence="1">The sequence shown here is derived from an EMBL/GenBank/DDBJ whole genome shotgun (WGS) entry which is preliminary data.</text>
</comment>
<accession>A0ACC0W529</accession>
<gene>
    <name evidence="1" type="ORF">PsorP6_005970</name>
</gene>
<protein>
    <submittedName>
        <fullName evidence="1">Uncharacterized protein</fullName>
    </submittedName>
</protein>
<keyword evidence="2" id="KW-1185">Reference proteome</keyword>
<name>A0ACC0W529_9STRA</name>
<dbReference type="Proteomes" id="UP001163321">
    <property type="component" value="Chromosome 4"/>
</dbReference>
<sequence length="92" mass="10003">MNGDGESEQAKKGMDRNVDEQEENDSDADGNLVIEAFGDRFLDVAARSRPVCAFCGLEDGILNGPLHDCKQSPLTHDTTLLHQFEVPEVGVS</sequence>
<evidence type="ECO:0000313" key="2">
    <source>
        <dbReference type="Proteomes" id="UP001163321"/>
    </source>
</evidence>
<organism evidence="1 2">
    <name type="scientific">Peronosclerospora sorghi</name>
    <dbReference type="NCBI Taxonomy" id="230839"/>
    <lineage>
        <taxon>Eukaryota</taxon>
        <taxon>Sar</taxon>
        <taxon>Stramenopiles</taxon>
        <taxon>Oomycota</taxon>
        <taxon>Peronosporomycetes</taxon>
        <taxon>Peronosporales</taxon>
        <taxon>Peronosporaceae</taxon>
        <taxon>Peronosclerospora</taxon>
    </lineage>
</organism>
<dbReference type="EMBL" id="CM047583">
    <property type="protein sequence ID" value="KAI9913126.1"/>
    <property type="molecule type" value="Genomic_DNA"/>
</dbReference>
<reference evidence="1 2" key="1">
    <citation type="journal article" date="2022" name="bioRxiv">
        <title>The genome of the oomycete Peronosclerospora sorghi, a cosmopolitan pathogen of maize and sorghum, is inflated with dispersed pseudogenes.</title>
        <authorList>
            <person name="Fletcher K."/>
            <person name="Martin F."/>
            <person name="Isakeit T."/>
            <person name="Cavanaugh K."/>
            <person name="Magill C."/>
            <person name="Michelmore R."/>
        </authorList>
    </citation>
    <scope>NUCLEOTIDE SEQUENCE [LARGE SCALE GENOMIC DNA]</scope>
    <source>
        <strain evidence="1">P6</strain>
    </source>
</reference>
<proteinExistence type="predicted"/>